<evidence type="ECO:0000256" key="2">
    <source>
        <dbReference type="ARBA" id="ARBA00011738"/>
    </source>
</evidence>
<dbReference type="GO" id="GO:0051536">
    <property type="term" value="F:iron-sulfur cluster binding"/>
    <property type="evidence" value="ECO:0007669"/>
    <property type="project" value="UniProtKB-KW"/>
</dbReference>
<dbReference type="Pfam" id="PF01869">
    <property type="entry name" value="BcrAD_BadFG"/>
    <property type="match status" value="1"/>
</dbReference>
<dbReference type="InterPro" id="IPR002731">
    <property type="entry name" value="ATPase_BadF"/>
</dbReference>
<dbReference type="FunFam" id="3.30.420.40:FF:000217">
    <property type="entry name" value="2-hydroxyisocaproyl-CoA dehydratase activator"/>
    <property type="match status" value="1"/>
</dbReference>
<dbReference type="Proteomes" id="UP000254337">
    <property type="component" value="Chromosome"/>
</dbReference>
<dbReference type="Gene3D" id="3.30.420.40">
    <property type="match status" value="2"/>
</dbReference>
<comment type="cofactor">
    <cofactor evidence="1">
        <name>[4Fe-4S] cluster</name>
        <dbReference type="ChEBI" id="CHEBI:49883"/>
    </cofactor>
</comment>
<evidence type="ECO:0000256" key="1">
    <source>
        <dbReference type="ARBA" id="ARBA00001966"/>
    </source>
</evidence>
<sequence>MYTLGIDVGSSSSKAVILENGKHIISHAVVEIGTGSTGPERVLEDVFSGTGLTMDDMAHIIATGYGRFNVDCAKGEVSEITCHAKGALFECPGTTTILDIGGQDVKAIKLNTQGLVMQFAMNDKCAAGTGRFLDVMSKVLEIPMSDMGDWYFKSQNPAPVSSTCTVFAESEVISLLSKNVPKEDIVAGVHRSIASKASALVRRVGVGPDLTMTGGGSRDAGVVDAISKELGIPVNVALHPQVVGALGAALIAYDKVTK</sequence>
<name>A0A346AY72_9FIRM</name>
<dbReference type="OrthoDB" id="9802715at2"/>
<evidence type="ECO:0000259" key="6">
    <source>
        <dbReference type="Pfam" id="PF01869"/>
    </source>
</evidence>
<dbReference type="RefSeq" id="WP_087478518.1">
    <property type="nucleotide sequence ID" value="NZ_CAUWMV010000002.1"/>
</dbReference>
<evidence type="ECO:0000256" key="3">
    <source>
        <dbReference type="ARBA" id="ARBA00022723"/>
    </source>
</evidence>
<evidence type="ECO:0000256" key="5">
    <source>
        <dbReference type="ARBA" id="ARBA00023014"/>
    </source>
</evidence>
<dbReference type="InterPro" id="IPR043129">
    <property type="entry name" value="ATPase_NBD"/>
</dbReference>
<proteinExistence type="predicted"/>
<dbReference type="EMBL" id="CP029462">
    <property type="protein sequence ID" value="AXL20815.1"/>
    <property type="molecule type" value="Genomic_DNA"/>
</dbReference>
<evidence type="ECO:0000313" key="7">
    <source>
        <dbReference type="EMBL" id="AXL20815.1"/>
    </source>
</evidence>
<evidence type="ECO:0000256" key="4">
    <source>
        <dbReference type="ARBA" id="ARBA00023004"/>
    </source>
</evidence>
<protein>
    <submittedName>
        <fullName evidence="7">2-hydroxyglutaryl-CoA dehydratase</fullName>
    </submittedName>
</protein>
<keyword evidence="5" id="KW-0411">Iron-sulfur</keyword>
<dbReference type="InterPro" id="IPR051805">
    <property type="entry name" value="Dehydratase_Activator_Redct"/>
</dbReference>
<dbReference type="InterPro" id="IPR008275">
    <property type="entry name" value="CoA_E_activase_dom"/>
</dbReference>
<keyword evidence="8" id="KW-1185">Reference proteome</keyword>
<dbReference type="SUPFAM" id="SSF53067">
    <property type="entry name" value="Actin-like ATPase domain"/>
    <property type="match status" value="1"/>
</dbReference>
<dbReference type="AlphaFoldDB" id="A0A346AY72"/>
<reference evidence="7 8" key="1">
    <citation type="submission" date="2018-05" db="EMBL/GenBank/DDBJ databases">
        <title>Complete genome sequence of Megasphaera sp. AJH120T, isolated from the ceca of a chicken.</title>
        <authorList>
            <person name="Maki J."/>
            <person name="Looft T."/>
        </authorList>
    </citation>
    <scope>NUCLEOTIDE SEQUENCE [LARGE SCALE GENOMIC DNA]</scope>
    <source>
        <strain evidence="7 8">AJH120</strain>
    </source>
</reference>
<keyword evidence="4" id="KW-0408">Iron</keyword>
<dbReference type="PANTHER" id="PTHR32329:SF2">
    <property type="entry name" value="BIFUNCTIONAL PROTEIN [INCLUDES 2-HYDROXYACYL-COA DEHYDRATASE (N-TER) AND ITS ACTIVATOR DOMAIN (C_TERM)"/>
    <property type="match status" value="1"/>
</dbReference>
<dbReference type="GO" id="GO:0046872">
    <property type="term" value="F:metal ion binding"/>
    <property type="evidence" value="ECO:0007669"/>
    <property type="project" value="UniProtKB-KW"/>
</dbReference>
<dbReference type="KEGG" id="meg:DKB62_04090"/>
<feature type="domain" description="ATPase BadF/BadG/BcrA/BcrD type" evidence="6">
    <location>
        <begin position="4"/>
        <end position="252"/>
    </location>
</feature>
<dbReference type="NCBIfam" id="TIGR00241">
    <property type="entry name" value="CoA_E_activ"/>
    <property type="match status" value="1"/>
</dbReference>
<accession>A0A346AY72</accession>
<comment type="subunit">
    <text evidence="2">Homodimer.</text>
</comment>
<gene>
    <name evidence="7" type="ORF">DKB62_04090</name>
</gene>
<dbReference type="PANTHER" id="PTHR32329">
    <property type="entry name" value="BIFUNCTIONAL PROTEIN [INCLUDES 2-HYDROXYACYL-COA DEHYDRATASE (N-TER) AND ITS ACTIVATOR DOMAIN (C_TERM)-RELATED"/>
    <property type="match status" value="1"/>
</dbReference>
<keyword evidence="3" id="KW-0479">Metal-binding</keyword>
<evidence type="ECO:0000313" key="8">
    <source>
        <dbReference type="Proteomes" id="UP000254337"/>
    </source>
</evidence>
<organism evidence="7 8">
    <name type="scientific">Megasphaera stantonii</name>
    <dbReference type="NCBI Taxonomy" id="2144175"/>
    <lineage>
        <taxon>Bacteria</taxon>
        <taxon>Bacillati</taxon>
        <taxon>Bacillota</taxon>
        <taxon>Negativicutes</taxon>
        <taxon>Veillonellales</taxon>
        <taxon>Veillonellaceae</taxon>
        <taxon>Megasphaera</taxon>
    </lineage>
</organism>